<reference evidence="2 3" key="1">
    <citation type="submission" date="2014-08" db="EMBL/GenBank/DDBJ databases">
        <title>Chaperone-usher fimbriae in a diverse selection of Gallibacterium genomes.</title>
        <authorList>
            <person name="Kudirkiene E."/>
            <person name="Bager R.J."/>
            <person name="Johnson T.J."/>
            <person name="Bojesen A.M."/>
        </authorList>
    </citation>
    <scope>NUCLEOTIDE SEQUENCE [LARGE SCALE GENOMIC DNA]</scope>
    <source>
        <strain evidence="2 3">CCM5976</strain>
    </source>
</reference>
<proteinExistence type="predicted"/>
<accession>A0A0A2XJX7</accession>
<evidence type="ECO:0000313" key="2">
    <source>
        <dbReference type="EMBL" id="KGQ31257.1"/>
    </source>
</evidence>
<sequence>MMQNLFAALQNAVLSVIDITIIVLFFIVSLLGIAVSSAIWFLSKSFIKASEKEVIDIKAEKVWFEGR</sequence>
<protein>
    <submittedName>
        <fullName evidence="2">Uncharacterized protein</fullName>
    </submittedName>
</protein>
<evidence type="ECO:0000256" key="1">
    <source>
        <dbReference type="SAM" id="Phobius"/>
    </source>
</evidence>
<feature type="transmembrane region" description="Helical" evidence="1">
    <location>
        <begin position="12"/>
        <end position="42"/>
    </location>
</feature>
<keyword evidence="1" id="KW-1133">Transmembrane helix</keyword>
<name>A0A0A2XJX7_9PAST</name>
<dbReference type="RefSeq" id="WP_039135934.1">
    <property type="nucleotide sequence ID" value="NZ_JPXY01000035.1"/>
</dbReference>
<organism evidence="2 3">
    <name type="scientific">Gallibacterium genomosp. 2</name>
    <dbReference type="NCBI Taxonomy" id="155517"/>
    <lineage>
        <taxon>Bacteria</taxon>
        <taxon>Pseudomonadati</taxon>
        <taxon>Pseudomonadota</taxon>
        <taxon>Gammaproteobacteria</taxon>
        <taxon>Pasteurellales</taxon>
        <taxon>Pasteurellaceae</taxon>
        <taxon>Gallibacterium</taxon>
    </lineage>
</organism>
<evidence type="ECO:0000313" key="3">
    <source>
        <dbReference type="Proteomes" id="UP000030418"/>
    </source>
</evidence>
<dbReference type="AlphaFoldDB" id="A0A0A2XJX7"/>
<keyword evidence="3" id="KW-1185">Reference proteome</keyword>
<dbReference type="EMBL" id="JPXY01000035">
    <property type="protein sequence ID" value="KGQ31257.1"/>
    <property type="molecule type" value="Genomic_DNA"/>
</dbReference>
<keyword evidence="1" id="KW-0472">Membrane</keyword>
<dbReference type="Proteomes" id="UP000030418">
    <property type="component" value="Unassembled WGS sequence"/>
</dbReference>
<gene>
    <name evidence="2" type="ORF">P375_08255</name>
</gene>
<comment type="caution">
    <text evidence="2">The sequence shown here is derived from an EMBL/GenBank/DDBJ whole genome shotgun (WGS) entry which is preliminary data.</text>
</comment>
<keyword evidence="1" id="KW-0812">Transmembrane</keyword>